<evidence type="ECO:0000313" key="3">
    <source>
        <dbReference type="Proteomes" id="UP001153620"/>
    </source>
</evidence>
<dbReference type="AlphaFoldDB" id="A0A9N9RIS5"/>
<proteinExistence type="predicted"/>
<accession>A0A9N9RIS5</accession>
<dbReference type="Proteomes" id="UP001153620">
    <property type="component" value="Chromosome 1"/>
</dbReference>
<feature type="signal peptide" evidence="1">
    <location>
        <begin position="1"/>
        <end position="20"/>
    </location>
</feature>
<evidence type="ECO:0000313" key="2">
    <source>
        <dbReference type="EMBL" id="CAG9797669.1"/>
    </source>
</evidence>
<protein>
    <submittedName>
        <fullName evidence="2">Uncharacterized protein</fullName>
    </submittedName>
</protein>
<reference evidence="2" key="1">
    <citation type="submission" date="2022-01" db="EMBL/GenBank/DDBJ databases">
        <authorList>
            <person name="King R."/>
        </authorList>
    </citation>
    <scope>NUCLEOTIDE SEQUENCE</scope>
</reference>
<sequence>MRFTFQKVFILLAFVAEIRGLELKTIHDTFDEVFVIKLMLPEDDLVRQLLNQFNETCMAEYMQLSKYGGKLVNEFEQNLLVDSASYMCTGSAADQLSKTLKVNTLKSFNLDEDDDFIACLSSKLLTLEPTTKLAVYDRTKTCKTSFVNFLPEHLKSYLKNTNAQVTKSTCDQITADYNTKIFVKQYLLLLKNVEANLKKNEDEQLLKQMKFMWKVGYHCMFNRFKNEH</sequence>
<keyword evidence="1" id="KW-0732">Signal</keyword>
<evidence type="ECO:0000256" key="1">
    <source>
        <dbReference type="SAM" id="SignalP"/>
    </source>
</evidence>
<gene>
    <name evidence="2" type="ORF">CHIRRI_LOCUS658</name>
</gene>
<name>A0A9N9RIS5_9DIPT</name>
<organism evidence="2 3">
    <name type="scientific">Chironomus riparius</name>
    <dbReference type="NCBI Taxonomy" id="315576"/>
    <lineage>
        <taxon>Eukaryota</taxon>
        <taxon>Metazoa</taxon>
        <taxon>Ecdysozoa</taxon>
        <taxon>Arthropoda</taxon>
        <taxon>Hexapoda</taxon>
        <taxon>Insecta</taxon>
        <taxon>Pterygota</taxon>
        <taxon>Neoptera</taxon>
        <taxon>Endopterygota</taxon>
        <taxon>Diptera</taxon>
        <taxon>Nematocera</taxon>
        <taxon>Chironomoidea</taxon>
        <taxon>Chironomidae</taxon>
        <taxon>Chironominae</taxon>
        <taxon>Chironomus</taxon>
    </lineage>
</organism>
<feature type="chain" id="PRO_5040407834" evidence="1">
    <location>
        <begin position="21"/>
        <end position="228"/>
    </location>
</feature>
<dbReference type="EMBL" id="OU895877">
    <property type="protein sequence ID" value="CAG9797669.1"/>
    <property type="molecule type" value="Genomic_DNA"/>
</dbReference>
<reference evidence="2" key="2">
    <citation type="submission" date="2022-10" db="EMBL/GenBank/DDBJ databases">
        <authorList>
            <consortium name="ENA_rothamsted_submissions"/>
            <consortium name="culmorum"/>
            <person name="King R."/>
        </authorList>
    </citation>
    <scope>NUCLEOTIDE SEQUENCE</scope>
</reference>
<keyword evidence="3" id="KW-1185">Reference proteome</keyword>